<name>A0A382BRV9_9ZZZZ</name>
<reference evidence="1" key="1">
    <citation type="submission" date="2018-05" db="EMBL/GenBank/DDBJ databases">
        <authorList>
            <person name="Lanie J.A."/>
            <person name="Ng W.-L."/>
            <person name="Kazmierczak K.M."/>
            <person name="Andrzejewski T.M."/>
            <person name="Davidsen T.M."/>
            <person name="Wayne K.J."/>
            <person name="Tettelin H."/>
            <person name="Glass J.I."/>
            <person name="Rusch D."/>
            <person name="Podicherti R."/>
            <person name="Tsui H.-C.T."/>
            <person name="Winkler M.E."/>
        </authorList>
    </citation>
    <scope>NUCLEOTIDE SEQUENCE</scope>
</reference>
<evidence type="ECO:0008006" key="2">
    <source>
        <dbReference type="Google" id="ProtNLM"/>
    </source>
</evidence>
<protein>
    <recommendedName>
        <fullName evidence="2">Metallo-beta-lactamase domain-containing protein</fullName>
    </recommendedName>
</protein>
<dbReference type="Gene3D" id="3.60.15.10">
    <property type="entry name" value="Ribonuclease Z/Hydroxyacylglutathione hydrolase-like"/>
    <property type="match status" value="1"/>
</dbReference>
<dbReference type="InterPro" id="IPR036866">
    <property type="entry name" value="RibonucZ/Hydroxyglut_hydro"/>
</dbReference>
<dbReference type="EMBL" id="UINC01031074">
    <property type="protein sequence ID" value="SVB16535.1"/>
    <property type="molecule type" value="Genomic_DNA"/>
</dbReference>
<proteinExistence type="predicted"/>
<sequence>SARKLIYMADLIPMAAHIPLPWVMAYDIHPVQTVQEKSEILPRIVNEEWIIFFEHDPVHQAATVQFDGKHYCLKETVNISE</sequence>
<gene>
    <name evidence="1" type="ORF">METZ01_LOCUS169389</name>
</gene>
<dbReference type="AlphaFoldDB" id="A0A382BRV9"/>
<organism evidence="1">
    <name type="scientific">marine metagenome</name>
    <dbReference type="NCBI Taxonomy" id="408172"/>
    <lineage>
        <taxon>unclassified sequences</taxon>
        <taxon>metagenomes</taxon>
        <taxon>ecological metagenomes</taxon>
    </lineage>
</organism>
<accession>A0A382BRV9</accession>
<evidence type="ECO:0000313" key="1">
    <source>
        <dbReference type="EMBL" id="SVB16535.1"/>
    </source>
</evidence>
<feature type="non-terminal residue" evidence="1">
    <location>
        <position position="1"/>
    </location>
</feature>